<dbReference type="AlphaFoldDB" id="A0A238D936"/>
<dbReference type="PANTHER" id="PTHR43155:SF2">
    <property type="entry name" value="CYCLIC DI-GMP PHOSPHODIESTERASE PA4108"/>
    <property type="match status" value="1"/>
</dbReference>
<dbReference type="SMART" id="SM00471">
    <property type="entry name" value="HDc"/>
    <property type="match status" value="1"/>
</dbReference>
<gene>
    <name evidence="3" type="ORF">THIARS_80196</name>
</gene>
<name>A0A238D936_THIDL</name>
<keyword evidence="4" id="KW-1185">Reference proteome</keyword>
<evidence type="ECO:0000313" key="3">
    <source>
        <dbReference type="EMBL" id="SBP89672.1"/>
    </source>
</evidence>
<reference evidence="3 4" key="1">
    <citation type="submission" date="2016-06" db="EMBL/GenBank/DDBJ databases">
        <authorList>
            <person name="Kjaerup R.B."/>
            <person name="Dalgaard T.S."/>
            <person name="Juul-Madsen H.R."/>
        </authorList>
    </citation>
    <scope>NUCLEOTIDE SEQUENCE [LARGE SCALE GENOMIC DNA]</scope>
    <source>
        <strain evidence="3 4">DSM 16361</strain>
    </source>
</reference>
<evidence type="ECO:0000256" key="1">
    <source>
        <dbReference type="SAM" id="MobiDB-lite"/>
    </source>
</evidence>
<protein>
    <submittedName>
        <fullName evidence="3">HD-GYP domain-containing protein</fullName>
    </submittedName>
</protein>
<dbReference type="Gene3D" id="1.10.3210.10">
    <property type="entry name" value="Hypothetical protein af1432"/>
    <property type="match status" value="1"/>
</dbReference>
<dbReference type="SUPFAM" id="SSF109604">
    <property type="entry name" value="HD-domain/PDEase-like"/>
    <property type="match status" value="1"/>
</dbReference>
<sequence length="390" mass="43658">MFVQKLEGSWMDHPFWRKSFLIQDRAEIESILASDIEEVWIDTDKGLDVAHESEKGTRQLDAENGTTSQQESAVTAPARSSMMEEMARATRIYSHSKSIVRTMFAEARLGRAVDRHSAEKLVEEISHSLDRNPWALISVARLKTADEYTYMHSVAVCALMMALARQLRFDEVETREAGLAGMLHDLGKARIPPQILNKPGRLSDAEFEVIKRHPEAGHKLLQDMGGIGEMALDVCLRHHEKLDGTGYPHGLSSENISKYARMGAVCDIYDAVTSNRPYKKGWDPTESLRKMATWTQDHLDERIFHAFVKSVGIYPIGSFVRLESGLMGVVIEQGESSLLRPKVRAFFSAKARAYIMPKVVDLSLAGNQDRVASPENPATWGVSNVEDFLG</sequence>
<dbReference type="Proteomes" id="UP000214566">
    <property type="component" value="Unassembled WGS sequence"/>
</dbReference>
<evidence type="ECO:0000313" key="4">
    <source>
        <dbReference type="Proteomes" id="UP000214566"/>
    </source>
</evidence>
<dbReference type="CDD" id="cd00077">
    <property type="entry name" value="HDc"/>
    <property type="match status" value="1"/>
</dbReference>
<dbReference type="GO" id="GO:0008081">
    <property type="term" value="F:phosphoric diester hydrolase activity"/>
    <property type="evidence" value="ECO:0007669"/>
    <property type="project" value="UniProtKB-ARBA"/>
</dbReference>
<dbReference type="InterPro" id="IPR037522">
    <property type="entry name" value="HD_GYP_dom"/>
</dbReference>
<feature type="region of interest" description="Disordered" evidence="1">
    <location>
        <begin position="56"/>
        <end position="80"/>
    </location>
</feature>
<proteinExistence type="predicted"/>
<feature type="compositionally biased region" description="Polar residues" evidence="1">
    <location>
        <begin position="64"/>
        <end position="73"/>
    </location>
</feature>
<feature type="domain" description="HD-GYP" evidence="2">
    <location>
        <begin position="125"/>
        <end position="323"/>
    </location>
</feature>
<dbReference type="InterPro" id="IPR003607">
    <property type="entry name" value="HD/PDEase_dom"/>
</dbReference>
<dbReference type="PANTHER" id="PTHR43155">
    <property type="entry name" value="CYCLIC DI-GMP PHOSPHODIESTERASE PA4108-RELATED"/>
    <property type="match status" value="1"/>
</dbReference>
<accession>A0A238D936</accession>
<organism evidence="3 4">
    <name type="scientific">Thiomonas delicata</name>
    <name type="common">Thiomonas cuprina</name>
    <dbReference type="NCBI Taxonomy" id="364030"/>
    <lineage>
        <taxon>Bacteria</taxon>
        <taxon>Pseudomonadati</taxon>
        <taxon>Pseudomonadota</taxon>
        <taxon>Betaproteobacteria</taxon>
        <taxon>Burkholderiales</taxon>
        <taxon>Thiomonas</taxon>
    </lineage>
</organism>
<evidence type="ECO:0000259" key="2">
    <source>
        <dbReference type="PROSITE" id="PS51832"/>
    </source>
</evidence>
<dbReference type="InterPro" id="IPR021812">
    <property type="entry name" value="DUF3391"/>
</dbReference>
<dbReference type="Pfam" id="PF13487">
    <property type="entry name" value="HD_5"/>
    <property type="match status" value="1"/>
</dbReference>
<dbReference type="Pfam" id="PF11871">
    <property type="entry name" value="DUF3391"/>
    <property type="match status" value="1"/>
</dbReference>
<dbReference type="EMBL" id="FLMQ01000057">
    <property type="protein sequence ID" value="SBP89672.1"/>
    <property type="molecule type" value="Genomic_DNA"/>
</dbReference>
<dbReference type="PROSITE" id="PS51832">
    <property type="entry name" value="HD_GYP"/>
    <property type="match status" value="1"/>
</dbReference>